<evidence type="ECO:0000313" key="2">
    <source>
        <dbReference type="EMBL" id="MCG4618763.1"/>
    </source>
</evidence>
<dbReference type="EMBL" id="JAKNHJ010000063">
    <property type="protein sequence ID" value="MCG4618763.1"/>
    <property type="molecule type" value="Genomic_DNA"/>
</dbReference>
<keyword evidence="2" id="KW-0808">Transferase</keyword>
<dbReference type="RefSeq" id="WP_238128464.1">
    <property type="nucleotide sequence ID" value="NZ_JAKNHJ010000063.1"/>
</dbReference>
<protein>
    <submittedName>
        <fullName evidence="2">Histidine kinase</fullName>
    </submittedName>
</protein>
<sequence length="68" mass="7546">MHTDIAREALNENHSETRNALRIIRSTTEDMMAQLRNIVATLRQESPRSHTGSEGTAAIKALPDLFAS</sequence>
<dbReference type="AlphaFoldDB" id="A0AAJ1BD93"/>
<proteinExistence type="predicted"/>
<comment type="caution">
    <text evidence="2">The sequence shown here is derived from an EMBL/GenBank/DDBJ whole genome shotgun (WGS) entry which is preliminary data.</text>
</comment>
<dbReference type="GO" id="GO:0016301">
    <property type="term" value="F:kinase activity"/>
    <property type="evidence" value="ECO:0007669"/>
    <property type="project" value="UniProtKB-KW"/>
</dbReference>
<evidence type="ECO:0000313" key="3">
    <source>
        <dbReference type="Proteomes" id="UP001200537"/>
    </source>
</evidence>
<accession>A0AAJ1BD93</accession>
<dbReference type="Proteomes" id="UP001200537">
    <property type="component" value="Unassembled WGS sequence"/>
</dbReference>
<keyword evidence="2" id="KW-0418">Kinase</keyword>
<gene>
    <name evidence="2" type="ORF">L0M99_09765</name>
</gene>
<feature type="non-terminal residue" evidence="2">
    <location>
        <position position="68"/>
    </location>
</feature>
<feature type="region of interest" description="Disordered" evidence="1">
    <location>
        <begin position="44"/>
        <end position="68"/>
    </location>
</feature>
<reference evidence="2" key="1">
    <citation type="submission" date="2022-01" db="EMBL/GenBank/DDBJ databases">
        <title>Collection of gut derived symbiotic bacterial strains cultured from healthy donors.</title>
        <authorList>
            <person name="Lin H."/>
            <person name="Kohout C."/>
            <person name="Waligurski E."/>
            <person name="Pamer E.G."/>
        </authorList>
    </citation>
    <scope>NUCLEOTIDE SEQUENCE</scope>
    <source>
        <strain evidence="2">DFI.7.46</strain>
    </source>
</reference>
<organism evidence="2 3">
    <name type="scientific">Varibaculum cambriense</name>
    <dbReference type="NCBI Taxonomy" id="184870"/>
    <lineage>
        <taxon>Bacteria</taxon>
        <taxon>Bacillati</taxon>
        <taxon>Actinomycetota</taxon>
        <taxon>Actinomycetes</taxon>
        <taxon>Actinomycetales</taxon>
        <taxon>Actinomycetaceae</taxon>
        <taxon>Varibaculum</taxon>
    </lineage>
</organism>
<name>A0AAJ1BD93_9ACTO</name>
<evidence type="ECO:0000256" key="1">
    <source>
        <dbReference type="SAM" id="MobiDB-lite"/>
    </source>
</evidence>